<gene>
    <name evidence="1" type="ORF">DPEC_G00047020</name>
</gene>
<reference evidence="1" key="1">
    <citation type="submission" date="2021-05" db="EMBL/GenBank/DDBJ databases">
        <authorList>
            <person name="Pan Q."/>
            <person name="Jouanno E."/>
            <person name="Zahm M."/>
            <person name="Klopp C."/>
            <person name="Cabau C."/>
            <person name="Louis A."/>
            <person name="Berthelot C."/>
            <person name="Parey E."/>
            <person name="Roest Crollius H."/>
            <person name="Montfort J."/>
            <person name="Robinson-Rechavi M."/>
            <person name="Bouchez O."/>
            <person name="Lampietro C."/>
            <person name="Lopez Roques C."/>
            <person name="Donnadieu C."/>
            <person name="Postlethwait J."/>
            <person name="Bobe J."/>
            <person name="Dillon D."/>
            <person name="Chandos A."/>
            <person name="von Hippel F."/>
            <person name="Guiguen Y."/>
        </authorList>
    </citation>
    <scope>NUCLEOTIDE SEQUENCE</scope>
    <source>
        <strain evidence="1">YG-Jan2019</strain>
    </source>
</reference>
<proteinExistence type="predicted"/>
<dbReference type="Proteomes" id="UP001157502">
    <property type="component" value="Chromosome 4"/>
</dbReference>
<dbReference type="EMBL" id="CM055731">
    <property type="protein sequence ID" value="KAJ8012837.1"/>
    <property type="molecule type" value="Genomic_DNA"/>
</dbReference>
<name>A0ACC2HAP2_DALPE</name>
<organism evidence="1 2">
    <name type="scientific">Dallia pectoralis</name>
    <name type="common">Alaska blackfish</name>
    <dbReference type="NCBI Taxonomy" id="75939"/>
    <lineage>
        <taxon>Eukaryota</taxon>
        <taxon>Metazoa</taxon>
        <taxon>Chordata</taxon>
        <taxon>Craniata</taxon>
        <taxon>Vertebrata</taxon>
        <taxon>Euteleostomi</taxon>
        <taxon>Actinopterygii</taxon>
        <taxon>Neopterygii</taxon>
        <taxon>Teleostei</taxon>
        <taxon>Protacanthopterygii</taxon>
        <taxon>Esociformes</taxon>
        <taxon>Umbridae</taxon>
        <taxon>Dallia</taxon>
    </lineage>
</organism>
<evidence type="ECO:0000313" key="1">
    <source>
        <dbReference type="EMBL" id="KAJ8012837.1"/>
    </source>
</evidence>
<keyword evidence="2" id="KW-1185">Reference proteome</keyword>
<protein>
    <submittedName>
        <fullName evidence="1">Uncharacterized protein</fullName>
    </submittedName>
</protein>
<sequence>MFNQAASPFGGSQGPRADPPSSAAVRATAAKEALRALCLPTAAGPPQGELYYGWVNLLINIQPLDPASPRWPIKKYNWQSIALAAGCRGPRARGCDRRCVPAFAKDPLSDSHQRRTK</sequence>
<evidence type="ECO:0000313" key="2">
    <source>
        <dbReference type="Proteomes" id="UP001157502"/>
    </source>
</evidence>
<accession>A0ACC2HAP2</accession>
<comment type="caution">
    <text evidence="1">The sequence shown here is derived from an EMBL/GenBank/DDBJ whole genome shotgun (WGS) entry which is preliminary data.</text>
</comment>